<feature type="region of interest" description="Disordered" evidence="1">
    <location>
        <begin position="191"/>
        <end position="224"/>
    </location>
</feature>
<organism evidence="2 3">
    <name type="scientific">Rhodamnia argentea</name>
    <dbReference type="NCBI Taxonomy" id="178133"/>
    <lineage>
        <taxon>Eukaryota</taxon>
        <taxon>Viridiplantae</taxon>
        <taxon>Streptophyta</taxon>
        <taxon>Embryophyta</taxon>
        <taxon>Tracheophyta</taxon>
        <taxon>Spermatophyta</taxon>
        <taxon>Magnoliopsida</taxon>
        <taxon>eudicotyledons</taxon>
        <taxon>Gunneridae</taxon>
        <taxon>Pentapetalae</taxon>
        <taxon>rosids</taxon>
        <taxon>malvids</taxon>
        <taxon>Myrtales</taxon>
        <taxon>Myrtaceae</taxon>
        <taxon>Myrtoideae</taxon>
        <taxon>Myrteae</taxon>
        <taxon>Australasian group</taxon>
        <taxon>Rhodamnia</taxon>
    </lineage>
</organism>
<dbReference type="InterPro" id="IPR044673">
    <property type="entry name" value="DCL-like"/>
</dbReference>
<dbReference type="GO" id="GO:0005634">
    <property type="term" value="C:nucleus"/>
    <property type="evidence" value="ECO:0007669"/>
    <property type="project" value="TreeGrafter"/>
</dbReference>
<feature type="compositionally biased region" description="Basic residues" evidence="1">
    <location>
        <begin position="213"/>
        <end position="224"/>
    </location>
</feature>
<keyword evidence="2" id="KW-1185">Reference proteome</keyword>
<feature type="compositionally biased region" description="Basic and acidic residues" evidence="1">
    <location>
        <begin position="62"/>
        <end position="81"/>
    </location>
</feature>
<dbReference type="PANTHER" id="PTHR33415">
    <property type="entry name" value="PROTEIN EMBRYO DEFECTIVE 514"/>
    <property type="match status" value="1"/>
</dbReference>
<dbReference type="PANTHER" id="PTHR33415:SF12">
    <property type="entry name" value="PROTEIN EMBRYO DEFECTIVE 514"/>
    <property type="match status" value="1"/>
</dbReference>
<reference evidence="3" key="1">
    <citation type="submission" date="2025-08" db="UniProtKB">
        <authorList>
            <consortium name="RefSeq"/>
        </authorList>
    </citation>
    <scope>IDENTIFICATION</scope>
    <source>
        <tissue evidence="3">Leaf</tissue>
    </source>
</reference>
<feature type="compositionally biased region" description="Gly residues" evidence="1">
    <location>
        <begin position="197"/>
        <end position="212"/>
    </location>
</feature>
<accession>A0A8B8P545</accession>
<dbReference type="GO" id="GO:0017126">
    <property type="term" value="P:nucleologenesis"/>
    <property type="evidence" value="ECO:0007669"/>
    <property type="project" value="TreeGrafter"/>
</dbReference>
<feature type="compositionally biased region" description="Acidic residues" evidence="1">
    <location>
        <begin position="52"/>
        <end position="61"/>
    </location>
</feature>
<dbReference type="AlphaFoldDB" id="A0A8B8P545"/>
<dbReference type="GO" id="GO:0009658">
    <property type="term" value="P:chloroplast organization"/>
    <property type="evidence" value="ECO:0007669"/>
    <property type="project" value="TreeGrafter"/>
</dbReference>
<dbReference type="Proteomes" id="UP000827889">
    <property type="component" value="Chromosome 6"/>
</dbReference>
<name>A0A8B8P545_9MYRT</name>
<sequence>MAEEVAPELAEANPPAAEDMDLVPEEPDPKEDQTAPDGAEDGESNAKRQREEGEEGAEDDDGVAKKQKVEEKSVEEERLEKGSGLAKVGPKEFGSSVEMFDYFFKFLHFWPANVNVNKYEYMTLLELIKKGHLEPDKKIGVGIKAFQVRFHPTFKSKCFFLIREDDSVDDFSFRKCVDHIIPLPEEMKAKDGVSRALGGGKGRGGRGGGGRGGRGRGRGGKAKH</sequence>
<dbReference type="FunFam" id="3.10.450.40:FF:000016">
    <property type="entry name" value="Predicted protein"/>
    <property type="match status" value="1"/>
</dbReference>
<dbReference type="GO" id="GO:1901259">
    <property type="term" value="P:chloroplast rRNA processing"/>
    <property type="evidence" value="ECO:0007669"/>
    <property type="project" value="TreeGrafter"/>
</dbReference>
<evidence type="ECO:0000256" key="1">
    <source>
        <dbReference type="SAM" id="MobiDB-lite"/>
    </source>
</evidence>
<dbReference type="OrthoDB" id="409625at2759"/>
<dbReference type="KEGG" id="rarg:115740598"/>
<dbReference type="Pfam" id="PF11523">
    <property type="entry name" value="DUF3223"/>
    <property type="match status" value="1"/>
</dbReference>
<dbReference type="GO" id="GO:0009507">
    <property type="term" value="C:chloroplast"/>
    <property type="evidence" value="ECO:0007669"/>
    <property type="project" value="TreeGrafter"/>
</dbReference>
<protein>
    <submittedName>
        <fullName evidence="3">Protein EMBRYO DEFECTIVE 514</fullName>
    </submittedName>
</protein>
<dbReference type="Gene3D" id="3.10.450.40">
    <property type="match status" value="1"/>
</dbReference>
<dbReference type="GeneID" id="115740598"/>
<feature type="region of interest" description="Disordered" evidence="1">
    <location>
        <begin position="1"/>
        <end position="87"/>
    </location>
</feature>
<feature type="compositionally biased region" description="Acidic residues" evidence="1">
    <location>
        <begin position="18"/>
        <end position="29"/>
    </location>
</feature>
<evidence type="ECO:0000313" key="2">
    <source>
        <dbReference type="Proteomes" id="UP000827889"/>
    </source>
</evidence>
<proteinExistence type="predicted"/>
<gene>
    <name evidence="3" type="primary">LOC115740598</name>
</gene>
<feature type="compositionally biased region" description="Low complexity" evidence="1">
    <location>
        <begin position="7"/>
        <end position="17"/>
    </location>
</feature>
<dbReference type="RefSeq" id="XP_030529970.1">
    <property type="nucleotide sequence ID" value="XM_030674110.2"/>
</dbReference>
<evidence type="ECO:0000313" key="3">
    <source>
        <dbReference type="RefSeq" id="XP_030529970.1"/>
    </source>
</evidence>